<evidence type="ECO:0000256" key="9">
    <source>
        <dbReference type="RuleBase" id="RU369108"/>
    </source>
</evidence>
<keyword evidence="9" id="KW-1035">Host cytoplasm</keyword>
<evidence type="ECO:0000256" key="4">
    <source>
        <dbReference type="ARBA" id="ARBA00022844"/>
    </source>
</evidence>
<comment type="subunit">
    <text evidence="9">Homomultimerizes to form the nucleocapsid. Binds to viral genomic RNA.</text>
</comment>
<evidence type="ECO:0000256" key="2">
    <source>
        <dbReference type="ARBA" id="ARBA00022497"/>
    </source>
</evidence>
<protein>
    <recommendedName>
        <fullName evidence="1 9">Nucleoprotein</fullName>
        <shortName evidence="9">NP</shortName>
        <shortName evidence="9">Protein N</shortName>
    </recommendedName>
    <alternativeName>
        <fullName evidence="8 9">Nucleocapsid protein</fullName>
    </alternativeName>
</protein>
<evidence type="ECO:0000256" key="6">
    <source>
        <dbReference type="ARBA" id="ARBA00023086"/>
    </source>
</evidence>
<keyword evidence="6 9" id="KW-0543">Viral nucleoprotein</keyword>
<dbReference type="Pfam" id="PF03216">
    <property type="entry name" value="Rhabdo_ncap_2"/>
    <property type="match status" value="1"/>
</dbReference>
<name>A0A9N7AAM6_9RHAB</name>
<keyword evidence="3 9" id="KW-0167">Capsid protein</keyword>
<dbReference type="InterPro" id="IPR004902">
    <property type="entry name" value="Rhabdo_ncap_2"/>
</dbReference>
<keyword evidence="2 9" id="KW-1139">Helical capsid protein</keyword>
<dbReference type="EMBL" id="BK061769">
    <property type="protein sequence ID" value="DAZ90718.1"/>
    <property type="molecule type" value="Viral_cRNA"/>
</dbReference>
<dbReference type="GO" id="GO:0003723">
    <property type="term" value="F:RNA binding"/>
    <property type="evidence" value="ECO:0007669"/>
    <property type="project" value="UniProtKB-UniRule"/>
</dbReference>
<proteinExistence type="inferred from homology"/>
<keyword evidence="5 9" id="KW-0694">RNA-binding</keyword>
<dbReference type="GO" id="GO:0030430">
    <property type="term" value="C:host cell cytoplasm"/>
    <property type="evidence" value="ECO:0007669"/>
    <property type="project" value="UniProtKB-SubCell"/>
</dbReference>
<evidence type="ECO:0000313" key="10">
    <source>
        <dbReference type="EMBL" id="DAZ90718.1"/>
    </source>
</evidence>
<dbReference type="GO" id="GO:0019013">
    <property type="term" value="C:viral nucleocapsid"/>
    <property type="evidence" value="ECO:0007669"/>
    <property type="project" value="UniProtKB-UniRule"/>
</dbReference>
<organism evidence="10">
    <name type="scientific">Frullania virus 1</name>
    <dbReference type="NCBI Taxonomy" id="2977968"/>
    <lineage>
        <taxon>Viruses</taxon>
        <taxon>Riboviria</taxon>
        <taxon>Orthornavirae</taxon>
        <taxon>Negarnaviricota</taxon>
        <taxon>Haploviricotina</taxon>
        <taxon>Monjiviricetes</taxon>
        <taxon>Mononegavirales</taxon>
        <taxon>Rhabdoviridae</taxon>
        <taxon>Betarhabdovirinae</taxon>
        <taxon>Varicosavirus</taxon>
        <taxon>Varicosavirus frullaniae</taxon>
    </lineage>
</organism>
<reference evidence="10" key="1">
    <citation type="journal article" date="2022" name="bioRxiv">
        <title>Unlocking the hidden genetic diversity of varicosaviruses, the neglected plant rhabdoviruses.</title>
        <authorList>
            <person name="Bejerman N."/>
            <person name="Dietzgen R.G."/>
            <person name="Debat H."/>
        </authorList>
    </citation>
    <scope>NUCLEOTIDE SEQUENCE</scope>
</reference>
<keyword evidence="4 9" id="KW-0946">Virion</keyword>
<comment type="similarity">
    <text evidence="9">Belongs to the nucleorhabdovirus nucleocapsid protein family.</text>
</comment>
<dbReference type="GO" id="GO:1990904">
    <property type="term" value="C:ribonucleoprotein complex"/>
    <property type="evidence" value="ECO:0007669"/>
    <property type="project" value="UniProtKB-UniRule"/>
</dbReference>
<evidence type="ECO:0000256" key="1">
    <source>
        <dbReference type="ARBA" id="ARBA00014389"/>
    </source>
</evidence>
<evidence type="ECO:0000256" key="5">
    <source>
        <dbReference type="ARBA" id="ARBA00022884"/>
    </source>
</evidence>
<keyword evidence="7 9" id="KW-0687">Ribonucleoprotein</keyword>
<comment type="subcellular location">
    <subcellularLocation>
        <location evidence="9">Virion</location>
    </subcellularLocation>
    <subcellularLocation>
        <location evidence="9">Host cytoplasm</location>
    </subcellularLocation>
</comment>
<comment type="function">
    <text evidence="9">Encapsidates the genome, protecting it from nucleases. The encapsidated genomic RNA is termed the nucleocapsid (NC) and serves as template for viral transcription and replication.</text>
</comment>
<dbReference type="GO" id="GO:0019029">
    <property type="term" value="C:helical viral capsid"/>
    <property type="evidence" value="ECO:0007669"/>
    <property type="project" value="UniProtKB-UniRule"/>
</dbReference>
<evidence type="ECO:0000256" key="8">
    <source>
        <dbReference type="ARBA" id="ARBA00033344"/>
    </source>
</evidence>
<sequence length="372" mass="41570">MASPSATKPKDLVRLEIFQGVSRITAGGVSKSDWVDDRLKGRAGITLKQLKKEELKAVCFTFMKGLHEGVSDHTIASILVLAWNIKGPGPDGGALIFPSESKGNNMQSKDLGSQAKHIYYPAVGYKFVEPTCSEDEFIKGATFVAASMLKLFTKEPSSWIKAIDHIRNSFMKFHQMEFPFLFGPVHETVISNIHTSFANKPVFKNTLAGIIYHLSDVETDRGMLRMLFEQHIANTGLHAFGLFIAAASSSRLEVEELLSALHSRMTSAALITIHEILLNFEQNPSNERIRKTWKFSRLFDSDMFSTLQTKNCKELTCILAKLCEKYGHSGMGNILDIAVLRTLPDESKARYDKVATNIFDMATYDDENPMFS</sequence>
<evidence type="ECO:0000256" key="3">
    <source>
        <dbReference type="ARBA" id="ARBA00022561"/>
    </source>
</evidence>
<evidence type="ECO:0000256" key="7">
    <source>
        <dbReference type="ARBA" id="ARBA00023274"/>
    </source>
</evidence>
<accession>A0A9N7AAM6</accession>